<dbReference type="PANTHER" id="PTHR30432">
    <property type="entry name" value="TRANSCRIPTIONAL REGULATOR MODE"/>
    <property type="match status" value="1"/>
</dbReference>
<gene>
    <name evidence="1" type="primary">modE</name>
    <name evidence="1" type="ORF">GCM10011498_24360</name>
</gene>
<dbReference type="InterPro" id="IPR036390">
    <property type="entry name" value="WH_DNA-bd_sf"/>
</dbReference>
<dbReference type="InterPro" id="IPR051815">
    <property type="entry name" value="Molybdate_resp_trans_reg"/>
</dbReference>
<accession>A0A916QZE6</accession>
<dbReference type="PANTHER" id="PTHR30432:SF1">
    <property type="entry name" value="DNA-BINDING TRANSCRIPTIONAL DUAL REGULATOR MODE"/>
    <property type="match status" value="1"/>
</dbReference>
<organism evidence="1 2">
    <name type="scientific">Neptunicoccus cionae</name>
    <dbReference type="NCBI Taxonomy" id="2035344"/>
    <lineage>
        <taxon>Bacteria</taxon>
        <taxon>Pseudomonadati</taxon>
        <taxon>Pseudomonadota</taxon>
        <taxon>Alphaproteobacteria</taxon>
        <taxon>Rhodobacterales</taxon>
        <taxon>Paracoccaceae</taxon>
        <taxon>Neptunicoccus</taxon>
    </lineage>
</organism>
<reference evidence="1" key="2">
    <citation type="submission" date="2020-09" db="EMBL/GenBank/DDBJ databases">
        <authorList>
            <person name="Sun Q."/>
            <person name="Zhou Y."/>
        </authorList>
    </citation>
    <scope>NUCLEOTIDE SEQUENCE</scope>
    <source>
        <strain evidence="1">CGMCC 1.15880</strain>
    </source>
</reference>
<dbReference type="RefSeq" id="WP_188675617.1">
    <property type="nucleotide sequence ID" value="NZ_BMKA01000003.1"/>
</dbReference>
<evidence type="ECO:0000313" key="2">
    <source>
        <dbReference type="Proteomes" id="UP000628017"/>
    </source>
</evidence>
<dbReference type="InterPro" id="IPR036388">
    <property type="entry name" value="WH-like_DNA-bd_sf"/>
</dbReference>
<keyword evidence="2" id="KW-1185">Reference proteome</keyword>
<reference evidence="1" key="1">
    <citation type="journal article" date="2014" name="Int. J. Syst. Evol. Microbiol.">
        <title>Complete genome sequence of Corynebacterium casei LMG S-19264T (=DSM 44701T), isolated from a smear-ripened cheese.</title>
        <authorList>
            <consortium name="US DOE Joint Genome Institute (JGI-PGF)"/>
            <person name="Walter F."/>
            <person name="Albersmeier A."/>
            <person name="Kalinowski J."/>
            <person name="Ruckert C."/>
        </authorList>
    </citation>
    <scope>NUCLEOTIDE SEQUENCE</scope>
    <source>
        <strain evidence="1">CGMCC 1.15880</strain>
    </source>
</reference>
<proteinExistence type="predicted"/>
<dbReference type="Gene3D" id="1.10.10.10">
    <property type="entry name" value="Winged helix-like DNA-binding domain superfamily/Winged helix DNA-binding domain"/>
    <property type="match status" value="1"/>
</dbReference>
<comment type="caution">
    <text evidence="1">The sequence shown here is derived from an EMBL/GenBank/DDBJ whole genome shotgun (WGS) entry which is preliminary data.</text>
</comment>
<protein>
    <submittedName>
        <fullName evidence="1">LysR family transcriptional regulator</fullName>
    </submittedName>
</protein>
<dbReference type="AlphaFoldDB" id="A0A916QZE6"/>
<dbReference type="SUPFAM" id="SSF46785">
    <property type="entry name" value="Winged helix' DNA-binding domain"/>
    <property type="match status" value="1"/>
</dbReference>
<dbReference type="Proteomes" id="UP000628017">
    <property type="component" value="Unassembled WGS sequence"/>
</dbReference>
<name>A0A916QZE6_9RHOB</name>
<dbReference type="EMBL" id="BMKA01000003">
    <property type="protein sequence ID" value="GGA22702.1"/>
    <property type="molecule type" value="Genomic_DNA"/>
</dbReference>
<evidence type="ECO:0000313" key="1">
    <source>
        <dbReference type="EMBL" id="GGA22702.1"/>
    </source>
</evidence>
<sequence>MSTKKNNRRAERIAQTPQLRAKVLVRNDMIGAGKIELLRRIGDTGSISAAAKDMGLGYRRALFLIETTQRMFDSPLLITERGGSSAGSRLTPLGRALVERHGAFEDALADSAAGFLDWLEEHQNRDPLSEPKPEPP</sequence>